<evidence type="ECO:0000256" key="3">
    <source>
        <dbReference type="ARBA" id="ARBA00022723"/>
    </source>
</evidence>
<dbReference type="EMBL" id="KK101503">
    <property type="protein sequence ID" value="KIZ00642.1"/>
    <property type="molecule type" value="Genomic_DNA"/>
</dbReference>
<evidence type="ECO:0000313" key="6">
    <source>
        <dbReference type="EMBL" id="KIZ00642.1"/>
    </source>
</evidence>
<organism evidence="6 7">
    <name type="scientific">Monoraphidium neglectum</name>
    <dbReference type="NCBI Taxonomy" id="145388"/>
    <lineage>
        <taxon>Eukaryota</taxon>
        <taxon>Viridiplantae</taxon>
        <taxon>Chlorophyta</taxon>
        <taxon>core chlorophytes</taxon>
        <taxon>Chlorophyceae</taxon>
        <taxon>CS clade</taxon>
        <taxon>Sphaeropleales</taxon>
        <taxon>Selenastraceae</taxon>
        <taxon>Monoraphidium</taxon>
    </lineage>
</organism>
<keyword evidence="3" id="KW-0479">Metal-binding</keyword>
<dbReference type="Gene3D" id="3.55.10.10">
    <property type="entry name" value="Archease domain"/>
    <property type="match status" value="1"/>
</dbReference>
<dbReference type="STRING" id="145388.A0A0D2MJ54"/>
<dbReference type="PANTHER" id="PTHR12682">
    <property type="entry name" value="ARCHEASE"/>
    <property type="match status" value="1"/>
</dbReference>
<dbReference type="RefSeq" id="XP_013899661.1">
    <property type="nucleotide sequence ID" value="XM_014044207.1"/>
</dbReference>
<reference evidence="6 7" key="1">
    <citation type="journal article" date="2013" name="BMC Genomics">
        <title>Reconstruction of the lipid metabolism for the microalga Monoraphidium neglectum from its genome sequence reveals characteristics suitable for biofuel production.</title>
        <authorList>
            <person name="Bogen C."/>
            <person name="Al-Dilaimi A."/>
            <person name="Albersmeier A."/>
            <person name="Wichmann J."/>
            <person name="Grundmann M."/>
            <person name="Rupp O."/>
            <person name="Lauersen K.J."/>
            <person name="Blifernez-Klassen O."/>
            <person name="Kalinowski J."/>
            <person name="Goesmann A."/>
            <person name="Mussgnug J.H."/>
            <person name="Kruse O."/>
        </authorList>
    </citation>
    <scope>NUCLEOTIDE SEQUENCE [LARGE SCALE GENOMIC DNA]</scope>
    <source>
        <strain evidence="6 7">SAG 48.87</strain>
    </source>
</reference>
<dbReference type="GO" id="GO:0046872">
    <property type="term" value="F:metal ion binding"/>
    <property type="evidence" value="ECO:0007669"/>
    <property type="project" value="UniProtKB-KW"/>
</dbReference>
<keyword evidence="2" id="KW-0819">tRNA processing</keyword>
<dbReference type="GO" id="GO:0006388">
    <property type="term" value="P:tRNA splicing, via endonucleolytic cleavage and ligation"/>
    <property type="evidence" value="ECO:0007669"/>
    <property type="project" value="TreeGrafter"/>
</dbReference>
<dbReference type="InterPro" id="IPR023572">
    <property type="entry name" value="Archease_dom"/>
</dbReference>
<sequence length="110" mass="12440">MFNYMTPLEGVGLDPAATRTYFAEGHDMHSLLFAFLDELLFVFATDMVVCREVEVLELDRGAHRICAVGHGERFERGRHEAGTEVKAITYSNMQIRETPGDCEVFVIIDI</sequence>
<proteinExistence type="inferred from homology"/>
<dbReference type="Proteomes" id="UP000054498">
    <property type="component" value="Unassembled WGS sequence"/>
</dbReference>
<gene>
    <name evidence="6" type="ORF">MNEG_7322</name>
</gene>
<dbReference type="KEGG" id="mng:MNEG_7322"/>
<name>A0A0D2MJ54_9CHLO</name>
<dbReference type="SUPFAM" id="SSF69819">
    <property type="entry name" value="MTH1598-like"/>
    <property type="match status" value="1"/>
</dbReference>
<accession>A0A0D2MJ54</accession>
<evidence type="ECO:0000256" key="2">
    <source>
        <dbReference type="ARBA" id="ARBA00022694"/>
    </source>
</evidence>
<dbReference type="InterPro" id="IPR036820">
    <property type="entry name" value="Archease_dom_sf"/>
</dbReference>
<keyword evidence="4" id="KW-0106">Calcium</keyword>
<evidence type="ECO:0000256" key="4">
    <source>
        <dbReference type="ARBA" id="ARBA00022837"/>
    </source>
</evidence>
<dbReference type="OrthoDB" id="2190767at2759"/>
<dbReference type="AlphaFoldDB" id="A0A0D2MJ54"/>
<keyword evidence="7" id="KW-1185">Reference proteome</keyword>
<dbReference type="InterPro" id="IPR002804">
    <property type="entry name" value="Archease"/>
</dbReference>
<evidence type="ECO:0000313" key="7">
    <source>
        <dbReference type="Proteomes" id="UP000054498"/>
    </source>
</evidence>
<evidence type="ECO:0000259" key="5">
    <source>
        <dbReference type="Pfam" id="PF01951"/>
    </source>
</evidence>
<protein>
    <submittedName>
        <fullName evidence="6">Protein archease-like protein</fullName>
    </submittedName>
</protein>
<dbReference type="PANTHER" id="PTHR12682:SF11">
    <property type="entry name" value="PROTEIN ARCHEASE"/>
    <property type="match status" value="1"/>
</dbReference>
<feature type="domain" description="Archease" evidence="5">
    <location>
        <begin position="1"/>
        <end position="110"/>
    </location>
</feature>
<dbReference type="Pfam" id="PF01951">
    <property type="entry name" value="Archease"/>
    <property type="match status" value="1"/>
</dbReference>
<evidence type="ECO:0000256" key="1">
    <source>
        <dbReference type="ARBA" id="ARBA00007963"/>
    </source>
</evidence>
<dbReference type="GO" id="GO:0072669">
    <property type="term" value="C:tRNA-splicing ligase complex"/>
    <property type="evidence" value="ECO:0007669"/>
    <property type="project" value="TreeGrafter"/>
</dbReference>
<dbReference type="GeneID" id="25740198"/>
<comment type="similarity">
    <text evidence="1">Belongs to the archease family.</text>
</comment>